<reference evidence="1 2" key="1">
    <citation type="journal article" date="2021" name="Int. J. Syst. Evol. Microbiol.">
        <title>Reticulibacter mediterranei gen. nov., sp. nov., within the new family Reticulibacteraceae fam. nov., and Ktedonospora formicarum gen. nov., sp. nov., Ktedonobacter robiniae sp. nov., Dictyobacter formicarum sp. nov. and Dictyobacter arantiisoli sp. nov., belonging to the class Ktedonobacteria.</title>
        <authorList>
            <person name="Yabe S."/>
            <person name="Zheng Y."/>
            <person name="Wang C.M."/>
            <person name="Sakai Y."/>
            <person name="Abe K."/>
            <person name="Yokota A."/>
            <person name="Donadio S."/>
            <person name="Cavaletti L."/>
            <person name="Monciardini P."/>
        </authorList>
    </citation>
    <scope>NUCLEOTIDE SEQUENCE [LARGE SCALE GENOMIC DNA]</scope>
    <source>
        <strain evidence="1 2">SOSP1-9</strain>
    </source>
</reference>
<dbReference type="Proteomes" id="UP000635565">
    <property type="component" value="Unassembled WGS sequence"/>
</dbReference>
<sequence length="78" mass="9214">MENITVNTVTFHWMYDELVVQADEKQHILSASDTYQLLNYLYNKRDNIYGAHTGVTVITPLDEQQVYLYEVESEYGYE</sequence>
<evidence type="ECO:0000313" key="1">
    <source>
        <dbReference type="EMBL" id="GHO89561.1"/>
    </source>
</evidence>
<accession>A0ABQ3VW85</accession>
<dbReference type="EMBL" id="BNJJ01000039">
    <property type="protein sequence ID" value="GHO89561.1"/>
    <property type="molecule type" value="Genomic_DNA"/>
</dbReference>
<name>A0ABQ3VW85_9CHLR</name>
<keyword evidence="2" id="KW-1185">Reference proteome</keyword>
<evidence type="ECO:0000313" key="2">
    <source>
        <dbReference type="Proteomes" id="UP000635565"/>
    </source>
</evidence>
<dbReference type="RefSeq" id="WP_201367129.1">
    <property type="nucleotide sequence ID" value="NZ_BNJJ01000039.1"/>
</dbReference>
<comment type="caution">
    <text evidence="1">The sequence shown here is derived from an EMBL/GenBank/DDBJ whole genome shotgun (WGS) entry which is preliminary data.</text>
</comment>
<proteinExistence type="predicted"/>
<gene>
    <name evidence="1" type="ORF">KSZ_75670</name>
</gene>
<protein>
    <submittedName>
        <fullName evidence="1">Uncharacterized protein</fullName>
    </submittedName>
</protein>
<organism evidence="1 2">
    <name type="scientific">Dictyobacter formicarum</name>
    <dbReference type="NCBI Taxonomy" id="2778368"/>
    <lineage>
        <taxon>Bacteria</taxon>
        <taxon>Bacillati</taxon>
        <taxon>Chloroflexota</taxon>
        <taxon>Ktedonobacteria</taxon>
        <taxon>Ktedonobacterales</taxon>
        <taxon>Dictyobacteraceae</taxon>
        <taxon>Dictyobacter</taxon>
    </lineage>
</organism>